<dbReference type="Proteomes" id="UP000281553">
    <property type="component" value="Unassembled WGS sequence"/>
</dbReference>
<dbReference type="EMBL" id="UYRU01096215">
    <property type="protein sequence ID" value="VDN39667.1"/>
    <property type="molecule type" value="Genomic_DNA"/>
</dbReference>
<gene>
    <name evidence="1" type="ORF">DILT_LOCUS17973</name>
</gene>
<sequence>MRRQKLPKGVVDMPLPGAVTDKTLLNTSATSPDNRVYLVDSLKVRFLTHAKELKVCPEDLTCL</sequence>
<reference evidence="1 2" key="1">
    <citation type="submission" date="2018-11" db="EMBL/GenBank/DDBJ databases">
        <authorList>
            <consortium name="Pathogen Informatics"/>
        </authorList>
    </citation>
    <scope>NUCLEOTIDE SEQUENCE [LARGE SCALE GENOMIC DNA]</scope>
</reference>
<evidence type="ECO:0000313" key="2">
    <source>
        <dbReference type="Proteomes" id="UP000281553"/>
    </source>
</evidence>
<dbReference type="AlphaFoldDB" id="A0A3P7P1Z4"/>
<evidence type="ECO:0000313" key="1">
    <source>
        <dbReference type="EMBL" id="VDN39667.1"/>
    </source>
</evidence>
<keyword evidence="2" id="KW-1185">Reference proteome</keyword>
<organism evidence="1 2">
    <name type="scientific">Dibothriocephalus latus</name>
    <name type="common">Fish tapeworm</name>
    <name type="synonym">Diphyllobothrium latum</name>
    <dbReference type="NCBI Taxonomy" id="60516"/>
    <lineage>
        <taxon>Eukaryota</taxon>
        <taxon>Metazoa</taxon>
        <taxon>Spiralia</taxon>
        <taxon>Lophotrochozoa</taxon>
        <taxon>Platyhelminthes</taxon>
        <taxon>Cestoda</taxon>
        <taxon>Eucestoda</taxon>
        <taxon>Diphyllobothriidea</taxon>
        <taxon>Diphyllobothriidae</taxon>
        <taxon>Dibothriocephalus</taxon>
    </lineage>
</organism>
<protein>
    <submittedName>
        <fullName evidence="1">Uncharacterized protein</fullName>
    </submittedName>
</protein>
<proteinExistence type="predicted"/>
<accession>A0A3P7P1Z4</accession>
<name>A0A3P7P1Z4_DIBLA</name>